<evidence type="ECO:0000256" key="4">
    <source>
        <dbReference type="ARBA" id="ARBA00006463"/>
    </source>
</evidence>
<comment type="similarity">
    <text evidence="4 10">Belongs to the polysaccharide lyase 3 family.</text>
</comment>
<comment type="cofactor">
    <cofactor evidence="2 10">
        <name>Ca(2+)</name>
        <dbReference type="ChEBI" id="CHEBI:29108"/>
    </cofactor>
</comment>
<dbReference type="EC" id="4.2.2.2" evidence="10"/>
<dbReference type="GO" id="GO:0030570">
    <property type="term" value="F:pectate lyase activity"/>
    <property type="evidence" value="ECO:0007669"/>
    <property type="project" value="UniProtKB-UniRule"/>
</dbReference>
<evidence type="ECO:0000256" key="3">
    <source>
        <dbReference type="ARBA" id="ARBA00004613"/>
    </source>
</evidence>
<keyword evidence="12" id="KW-1185">Reference proteome</keyword>
<evidence type="ECO:0000256" key="1">
    <source>
        <dbReference type="ARBA" id="ARBA00000695"/>
    </source>
</evidence>
<evidence type="ECO:0000313" key="12">
    <source>
        <dbReference type="Proteomes" id="UP000078559"/>
    </source>
</evidence>
<dbReference type="Pfam" id="PF03211">
    <property type="entry name" value="Pectate_lyase"/>
    <property type="match status" value="1"/>
</dbReference>
<gene>
    <name evidence="11" type="ORF">VM1G_07826</name>
</gene>
<comment type="function">
    <text evidence="9 10">Pectinolytic enzyme consist of four classes of enzymes: pectin lyase, polygalacturonase, pectin methylesterase and rhamnogalacturonase. Among pectinolytic enzymes, pectin lyase is the most important in depolymerization of pectin, since it cleaves internal glycosidic bonds of highly methylated pectins. Favors pectate, the anion, over pectin, the methyl ester.</text>
</comment>
<keyword evidence="5 10" id="KW-0964">Secreted</keyword>
<comment type="subcellular location">
    <subcellularLocation>
        <location evidence="3 10">Secreted</location>
    </subcellularLocation>
</comment>
<dbReference type="PANTHER" id="PTHR33407:SF9">
    <property type="entry name" value="PECTATE LYASE F-RELATED"/>
    <property type="match status" value="1"/>
</dbReference>
<dbReference type="EMBL" id="CM003105">
    <property type="protein sequence ID" value="KUI72195.1"/>
    <property type="molecule type" value="Genomic_DNA"/>
</dbReference>
<evidence type="ECO:0000256" key="10">
    <source>
        <dbReference type="RuleBase" id="RU367009"/>
    </source>
</evidence>
<protein>
    <recommendedName>
        <fullName evidence="10">Pectate lyase</fullName>
        <ecNumber evidence="10">4.2.2.2</ecNumber>
    </recommendedName>
</protein>
<dbReference type="AlphaFoldDB" id="A0A194W7Y4"/>
<evidence type="ECO:0000256" key="6">
    <source>
        <dbReference type="ARBA" id="ARBA00022729"/>
    </source>
</evidence>
<dbReference type="OrthoDB" id="441042at2759"/>
<dbReference type="SUPFAM" id="SSF51126">
    <property type="entry name" value="Pectin lyase-like"/>
    <property type="match status" value="1"/>
</dbReference>
<evidence type="ECO:0000256" key="9">
    <source>
        <dbReference type="ARBA" id="ARBA00025679"/>
    </source>
</evidence>
<keyword evidence="8 10" id="KW-0456">Lyase</keyword>
<feature type="signal peptide" evidence="10">
    <location>
        <begin position="1"/>
        <end position="18"/>
    </location>
</feature>
<dbReference type="InterPro" id="IPR004898">
    <property type="entry name" value="Pectate_lyase_PlyH/PlyE-like"/>
</dbReference>
<evidence type="ECO:0000256" key="2">
    <source>
        <dbReference type="ARBA" id="ARBA00001913"/>
    </source>
</evidence>
<evidence type="ECO:0000313" key="11">
    <source>
        <dbReference type="EMBL" id="KUI72195.1"/>
    </source>
</evidence>
<comment type="catalytic activity">
    <reaction evidence="1 10">
        <text>Eliminative cleavage of (1-&gt;4)-alpha-D-galacturonan to give oligosaccharides with 4-deoxy-alpha-D-galact-4-enuronosyl groups at their non-reducing ends.</text>
        <dbReference type="EC" id="4.2.2.2"/>
    </reaction>
</comment>
<name>A0A194W7Y4_CYTMA</name>
<dbReference type="InterPro" id="IPR012334">
    <property type="entry name" value="Pectin_lyas_fold"/>
</dbReference>
<dbReference type="SMR" id="A0A194W7Y4"/>
<accession>A0A194W7Y4</accession>
<evidence type="ECO:0000256" key="5">
    <source>
        <dbReference type="ARBA" id="ARBA00022525"/>
    </source>
</evidence>
<dbReference type="PANTHER" id="PTHR33407">
    <property type="entry name" value="PECTATE LYASE F-RELATED"/>
    <property type="match status" value="1"/>
</dbReference>
<keyword evidence="7 10" id="KW-0106">Calcium</keyword>
<proteinExistence type="inferred from homology"/>
<dbReference type="GO" id="GO:0045490">
    <property type="term" value="P:pectin catabolic process"/>
    <property type="evidence" value="ECO:0007669"/>
    <property type="project" value="TreeGrafter"/>
</dbReference>
<reference evidence="11" key="1">
    <citation type="submission" date="2014-12" db="EMBL/GenBank/DDBJ databases">
        <title>Genome Sequence of Valsa Canker Pathogens Uncovers a Specific Adaption of Colonization on Woody Bark.</title>
        <authorList>
            <person name="Yin Z."/>
            <person name="Liu H."/>
            <person name="Gao X."/>
            <person name="Li Z."/>
            <person name="Song N."/>
            <person name="Ke X."/>
            <person name="Dai Q."/>
            <person name="Wu Y."/>
            <person name="Sun Y."/>
            <person name="Xu J.-R."/>
            <person name="Kang Z.K."/>
            <person name="Wang L."/>
            <person name="Huang L."/>
        </authorList>
    </citation>
    <scope>NUCLEOTIDE SEQUENCE [LARGE SCALE GENOMIC DNA]</scope>
    <source>
        <strain evidence="11">03-8</strain>
    </source>
</reference>
<keyword evidence="6 10" id="KW-0732">Signal</keyword>
<dbReference type="Proteomes" id="UP000078559">
    <property type="component" value="Chromosome 8"/>
</dbReference>
<evidence type="ECO:0000256" key="7">
    <source>
        <dbReference type="ARBA" id="ARBA00022837"/>
    </source>
</evidence>
<feature type="chain" id="PRO_5025096669" description="Pectate lyase" evidence="10">
    <location>
        <begin position="19"/>
        <end position="258"/>
    </location>
</feature>
<sequence length="258" mass="27199">MQFSISVLMAALAIGAVASPAPMVTPAPEPRDIQRRFDLPASKGSTILKAVSTIKAGQSFDGGMKVFDRGVKCTGQAEGGTAGAVFKIEEGGTLSNVIIGPNQVDGIHCYGRCTLNNVWWSSVCEDAFTIKEQDAGDTTYIKGGGAYGAEDKVLQHNGAGTLSVSNFVVEDFGKLYRSCGNCKNMYERHVILDGITGTSGKELCGINSNYGDTCVVKSKTLSGVKKVCSTYSGTDNNSKEPKKNNDNKGGCDGKYCVC</sequence>
<dbReference type="InterPro" id="IPR011050">
    <property type="entry name" value="Pectin_lyase_fold/virulence"/>
</dbReference>
<dbReference type="Gene3D" id="2.160.20.10">
    <property type="entry name" value="Single-stranded right-handed beta-helix, Pectin lyase-like"/>
    <property type="match status" value="1"/>
</dbReference>
<evidence type="ECO:0000256" key="8">
    <source>
        <dbReference type="ARBA" id="ARBA00023239"/>
    </source>
</evidence>
<organism evidence="11 12">
    <name type="scientific">Cytospora mali</name>
    <name type="common">Apple Valsa canker fungus</name>
    <name type="synonym">Valsa mali</name>
    <dbReference type="NCBI Taxonomy" id="578113"/>
    <lineage>
        <taxon>Eukaryota</taxon>
        <taxon>Fungi</taxon>
        <taxon>Dikarya</taxon>
        <taxon>Ascomycota</taxon>
        <taxon>Pezizomycotina</taxon>
        <taxon>Sordariomycetes</taxon>
        <taxon>Sordariomycetidae</taxon>
        <taxon>Diaporthales</taxon>
        <taxon>Cytosporaceae</taxon>
        <taxon>Cytospora</taxon>
    </lineage>
</organism>
<dbReference type="GO" id="GO:0005576">
    <property type="term" value="C:extracellular region"/>
    <property type="evidence" value="ECO:0007669"/>
    <property type="project" value="UniProtKB-SubCell"/>
</dbReference>